<feature type="transmembrane region" description="Helical" evidence="5">
    <location>
        <begin position="21"/>
        <end position="45"/>
    </location>
</feature>
<keyword evidence="3 5" id="KW-1133">Transmembrane helix</keyword>
<feature type="transmembrane region" description="Helical" evidence="5">
    <location>
        <begin position="290"/>
        <end position="313"/>
    </location>
</feature>
<evidence type="ECO:0000256" key="1">
    <source>
        <dbReference type="ARBA" id="ARBA00004141"/>
    </source>
</evidence>
<accession>A0A367EYA0</accession>
<comment type="subcellular location">
    <subcellularLocation>
        <location evidence="1">Membrane</location>
        <topology evidence="1">Multi-pass membrane protein</topology>
    </subcellularLocation>
</comment>
<dbReference type="Proteomes" id="UP000252914">
    <property type="component" value="Unassembled WGS sequence"/>
</dbReference>
<protein>
    <submittedName>
        <fullName evidence="7">APC family permease</fullName>
    </submittedName>
</protein>
<dbReference type="AlphaFoldDB" id="A0A367EYA0"/>
<comment type="caution">
    <text evidence="7">The sequence shown here is derived from an EMBL/GenBank/DDBJ whole genome shotgun (WGS) entry which is preliminary data.</text>
</comment>
<evidence type="ECO:0000256" key="2">
    <source>
        <dbReference type="ARBA" id="ARBA00022692"/>
    </source>
</evidence>
<dbReference type="InterPro" id="IPR004841">
    <property type="entry name" value="AA-permease/SLC12A_dom"/>
</dbReference>
<evidence type="ECO:0000259" key="6">
    <source>
        <dbReference type="Pfam" id="PF00324"/>
    </source>
</evidence>
<feature type="transmembrane region" description="Helical" evidence="5">
    <location>
        <begin position="57"/>
        <end position="78"/>
    </location>
</feature>
<dbReference type="InterPro" id="IPR050367">
    <property type="entry name" value="APC_superfamily"/>
</dbReference>
<dbReference type="GO" id="GO:0055085">
    <property type="term" value="P:transmembrane transport"/>
    <property type="evidence" value="ECO:0007669"/>
    <property type="project" value="InterPro"/>
</dbReference>
<dbReference type="PANTHER" id="PTHR42770">
    <property type="entry name" value="AMINO ACID TRANSPORTER-RELATED"/>
    <property type="match status" value="1"/>
</dbReference>
<evidence type="ECO:0000313" key="7">
    <source>
        <dbReference type="EMBL" id="RCG22991.1"/>
    </source>
</evidence>
<dbReference type="PIRSF" id="PIRSF006060">
    <property type="entry name" value="AA_transporter"/>
    <property type="match status" value="1"/>
</dbReference>
<evidence type="ECO:0000256" key="5">
    <source>
        <dbReference type="SAM" id="Phobius"/>
    </source>
</evidence>
<feature type="domain" description="Amino acid permease/ SLC12A" evidence="6">
    <location>
        <begin position="27"/>
        <end position="438"/>
    </location>
</feature>
<proteinExistence type="predicted"/>
<dbReference type="PANTHER" id="PTHR42770:SF16">
    <property type="entry name" value="AMINO ACID PERMEASE"/>
    <property type="match status" value="1"/>
</dbReference>
<feature type="transmembrane region" description="Helical" evidence="5">
    <location>
        <begin position="373"/>
        <end position="400"/>
    </location>
</feature>
<feature type="transmembrane region" description="Helical" evidence="5">
    <location>
        <begin position="202"/>
        <end position="222"/>
    </location>
</feature>
<evidence type="ECO:0000256" key="3">
    <source>
        <dbReference type="ARBA" id="ARBA00022989"/>
    </source>
</evidence>
<feature type="transmembrane region" description="Helical" evidence="5">
    <location>
        <begin position="168"/>
        <end position="190"/>
    </location>
</feature>
<dbReference type="GO" id="GO:0016020">
    <property type="term" value="C:membrane"/>
    <property type="evidence" value="ECO:0007669"/>
    <property type="project" value="UniProtKB-SubCell"/>
</dbReference>
<feature type="transmembrane region" description="Helical" evidence="5">
    <location>
        <begin position="412"/>
        <end position="434"/>
    </location>
</feature>
<feature type="transmembrane region" description="Helical" evidence="5">
    <location>
        <begin position="345"/>
        <end position="367"/>
    </location>
</feature>
<feature type="transmembrane region" description="Helical" evidence="5">
    <location>
        <begin position="99"/>
        <end position="122"/>
    </location>
</feature>
<dbReference type="EMBL" id="QOIN01000043">
    <property type="protein sequence ID" value="RCG22991.1"/>
    <property type="molecule type" value="Genomic_DNA"/>
</dbReference>
<evidence type="ECO:0000313" key="8">
    <source>
        <dbReference type="Proteomes" id="UP000252914"/>
    </source>
</evidence>
<feature type="transmembrane region" description="Helical" evidence="5">
    <location>
        <begin position="137"/>
        <end position="156"/>
    </location>
</feature>
<evidence type="ECO:0000256" key="4">
    <source>
        <dbReference type="ARBA" id="ARBA00023136"/>
    </source>
</evidence>
<sequence length="469" mass="48684">MGDVSSARPGPARQQQLRQGALGASGITLMVLSAAAPLTVMAGVAPLSIMLGGIGAPAGYLGAATVMAVFAVGFVAMTKYVSRPGAFYAYVERGLGRRAGAGAGLLALLAYNGIQISGYAILGSSVGPVLRALTGTGVHWAVPALAGVVLVWFLGYRGVEIGARVLGVLLAVEAVVLAVVAVAIVVQGGAQGLSWDSFRPSHVWTGGMAAALTVCFGSFLGFESTAIFRAEARDPDRSVPRATLAALVFLGTFYTFVVWSIIQAFGPVQTVSVSVHSTRDMYYIAAERYVGAWTADVMKVLIITSVLASALAFHNMVNRYIHSLAVQGLLPGGLSRVQPRHRSPLVAGVCQSLLSAVVITGFAAAGSDPYRTMLIWLNTPGIIGVILLQAITALAVAVFFWRTPGLPRRRSVLVVALVSLVLMTGVTVVLVRYVDILTGAGAATNAVLVGLVPAVLLFGFARPAPRSRS</sequence>
<dbReference type="Gene3D" id="1.20.1740.10">
    <property type="entry name" value="Amino acid/polyamine transporter I"/>
    <property type="match status" value="1"/>
</dbReference>
<organism evidence="7 8">
    <name type="scientific">Streptomyces diacarni</name>
    <dbReference type="NCBI Taxonomy" id="2800381"/>
    <lineage>
        <taxon>Bacteria</taxon>
        <taxon>Bacillati</taxon>
        <taxon>Actinomycetota</taxon>
        <taxon>Actinomycetes</taxon>
        <taxon>Kitasatosporales</taxon>
        <taxon>Streptomycetaceae</taxon>
        <taxon>Streptomyces</taxon>
    </lineage>
</organism>
<reference evidence="7 8" key="1">
    <citation type="submission" date="2018-06" db="EMBL/GenBank/DDBJ databases">
        <title>Streptomyces reniochalinae sp. nov. and Streptomyces diacarnus sp. nov. from marine sponges.</title>
        <authorList>
            <person name="Li L."/>
        </authorList>
    </citation>
    <scope>NUCLEOTIDE SEQUENCE [LARGE SCALE GENOMIC DNA]</scope>
    <source>
        <strain evidence="7 8">LHW51701</strain>
    </source>
</reference>
<gene>
    <name evidence="7" type="ORF">DTL70_14925</name>
</gene>
<dbReference type="RefSeq" id="WP_114022404.1">
    <property type="nucleotide sequence ID" value="NZ_QOIN01000043.1"/>
</dbReference>
<feature type="transmembrane region" description="Helical" evidence="5">
    <location>
        <begin position="440"/>
        <end position="461"/>
    </location>
</feature>
<keyword evidence="8" id="KW-1185">Reference proteome</keyword>
<name>A0A367EYA0_9ACTN</name>
<feature type="transmembrane region" description="Helical" evidence="5">
    <location>
        <begin position="242"/>
        <end position="262"/>
    </location>
</feature>
<keyword evidence="4 5" id="KW-0472">Membrane</keyword>
<dbReference type="Pfam" id="PF00324">
    <property type="entry name" value="AA_permease"/>
    <property type="match status" value="1"/>
</dbReference>
<keyword evidence="2 5" id="KW-0812">Transmembrane</keyword>